<reference evidence="1" key="1">
    <citation type="submission" date="2014-11" db="EMBL/GenBank/DDBJ databases">
        <authorList>
            <person name="Amaro Gonzalez C."/>
        </authorList>
    </citation>
    <scope>NUCLEOTIDE SEQUENCE</scope>
</reference>
<dbReference type="EMBL" id="GBXM01089902">
    <property type="protein sequence ID" value="JAH18675.1"/>
    <property type="molecule type" value="Transcribed_RNA"/>
</dbReference>
<sequence length="40" mass="4765">MRDFSYRRLRQLEKHLAGLLKAFRCRRNPAPHPSLDTPLC</sequence>
<protein>
    <submittedName>
        <fullName evidence="1">Uncharacterized protein</fullName>
    </submittedName>
</protein>
<dbReference type="AlphaFoldDB" id="A0A0E9QQX7"/>
<reference evidence="1" key="2">
    <citation type="journal article" date="2015" name="Fish Shellfish Immunol.">
        <title>Early steps in the European eel (Anguilla anguilla)-Vibrio vulnificus interaction in the gills: Role of the RtxA13 toxin.</title>
        <authorList>
            <person name="Callol A."/>
            <person name="Pajuelo D."/>
            <person name="Ebbesson L."/>
            <person name="Teles M."/>
            <person name="MacKenzie S."/>
            <person name="Amaro C."/>
        </authorList>
    </citation>
    <scope>NUCLEOTIDE SEQUENCE</scope>
</reference>
<name>A0A0E9QQX7_ANGAN</name>
<evidence type="ECO:0000313" key="1">
    <source>
        <dbReference type="EMBL" id="JAH18675.1"/>
    </source>
</evidence>
<proteinExistence type="predicted"/>
<accession>A0A0E9QQX7</accession>
<organism evidence="1">
    <name type="scientific">Anguilla anguilla</name>
    <name type="common">European freshwater eel</name>
    <name type="synonym">Muraena anguilla</name>
    <dbReference type="NCBI Taxonomy" id="7936"/>
    <lineage>
        <taxon>Eukaryota</taxon>
        <taxon>Metazoa</taxon>
        <taxon>Chordata</taxon>
        <taxon>Craniata</taxon>
        <taxon>Vertebrata</taxon>
        <taxon>Euteleostomi</taxon>
        <taxon>Actinopterygii</taxon>
        <taxon>Neopterygii</taxon>
        <taxon>Teleostei</taxon>
        <taxon>Anguilliformes</taxon>
        <taxon>Anguillidae</taxon>
        <taxon>Anguilla</taxon>
    </lineage>
</organism>